<feature type="compositionally biased region" description="Basic and acidic residues" evidence="1">
    <location>
        <begin position="464"/>
        <end position="483"/>
    </location>
</feature>
<feature type="compositionally biased region" description="Low complexity" evidence="1">
    <location>
        <begin position="55"/>
        <end position="64"/>
    </location>
</feature>
<dbReference type="AlphaFoldDB" id="A0A9N9ZHN5"/>
<protein>
    <recommendedName>
        <fullName evidence="2">MACPF-like domain-containing protein</fullName>
    </recommendedName>
</protein>
<dbReference type="OrthoDB" id="2562973at2759"/>
<reference evidence="4" key="1">
    <citation type="submission" date="2019-06" db="EMBL/GenBank/DDBJ databases">
        <authorList>
            <person name="Broberg M."/>
        </authorList>
    </citation>
    <scope>NUCLEOTIDE SEQUENCE [LARGE SCALE GENOMIC DNA]</scope>
</reference>
<feature type="domain" description="MACPF-like" evidence="2">
    <location>
        <begin position="568"/>
        <end position="751"/>
    </location>
</feature>
<reference evidence="3 4" key="2">
    <citation type="submission" date="2021-10" db="EMBL/GenBank/DDBJ databases">
        <authorList>
            <person name="Piombo E."/>
        </authorList>
    </citation>
    <scope>NUCLEOTIDE SEQUENCE [LARGE SCALE GENOMIC DNA]</scope>
</reference>
<dbReference type="EMBL" id="CABFOC020000057">
    <property type="protein sequence ID" value="CAH0055543.1"/>
    <property type="molecule type" value="Genomic_DNA"/>
</dbReference>
<feature type="compositionally biased region" description="Polar residues" evidence="1">
    <location>
        <begin position="12"/>
        <end position="22"/>
    </location>
</feature>
<organism evidence="3 4">
    <name type="scientific">Clonostachys solani</name>
    <dbReference type="NCBI Taxonomy" id="160281"/>
    <lineage>
        <taxon>Eukaryota</taxon>
        <taxon>Fungi</taxon>
        <taxon>Dikarya</taxon>
        <taxon>Ascomycota</taxon>
        <taxon>Pezizomycotina</taxon>
        <taxon>Sordariomycetes</taxon>
        <taxon>Hypocreomycetidae</taxon>
        <taxon>Hypocreales</taxon>
        <taxon>Bionectriaceae</taxon>
        <taxon>Clonostachys</taxon>
    </lineage>
</organism>
<evidence type="ECO:0000313" key="4">
    <source>
        <dbReference type="Proteomes" id="UP000775872"/>
    </source>
</evidence>
<evidence type="ECO:0000256" key="1">
    <source>
        <dbReference type="SAM" id="MobiDB-lite"/>
    </source>
</evidence>
<sequence length="1198" mass="131018">MMDSSKLFDQPYRSSAPGSKAQSLMPKLPEIKPPANTGGSSAGAPVFGTQTAAPSSSSSSSSTSFKFNIISVSSAPQKPQLPPSTKPSNGATDPQQKVALPEEKHTETSSGQKLSTVLLTTIDLPSPNLDAMRKQTTLARIRETMKKKFPSATPFSFCNEEGACAPDTISLEAYFAGLKKPPSAVDTTFNIYVTAVVPAGMTAATIAALLSKPFFIKFLRVLDSKSSNIEGSLDSSIFKGKNASSTRLNVLRGFVKSMSVDAKQDTFCLPDGTPIQDDVAFEQYLMIAKPAINQTEKVPSIPIFLKKSSLVAVQPTSNFSSGGSGGGISGLGGARGGQSGSAGIDQSVLAKLGSLDLAFTDRSGRELRRDQTNLQVTETLNQKDYAASGTSTLAHAGKLNEAEWDLILKNCNAFYGWIIDFDGNKIGRAPHAAFRLRRGLNLEKVKIKIEEDAPTPTEQPSPETKSDEKQIEGSDKTDEEKAVVKAAPPPPKPKPLEVEDVQEFMPRKPQGIPNFSVTDDSSIEVAAYQHEFAQSMAENHFDKTTFEIEASGVIKGVTVGAQGGVSTENESGKTSSFKTMSKTLVATYRIPRVTVFLPAEDLEPTDEFAAAIAKIKDSQNLFELRKLHRMFGQIFCAEIVLGGCLQTTKTLTADETKEETLTRNKFKGSVGIAVGVPKIASGSMKASHETQDMKEEGSRSFRQQEHMSFNATGGNTILAADPPSWLGSVGSDFNNWRVIEQRQLKPLVDVVSDIPKYEEVRMWFLQAVPKLTEYIVIPQSRTLDARFKVLFQLEGLSRALASLQVGRDHQESTDEDVGLTKSTKNKGLKIQTYLAHNPEKPPTFIRTYVKQIPHAPLVTKSPLRSEKGRMVVDVTTKIYQTVDATTQAIFQPSSTQAPVLIDPRAFPVQSTNKDNPIIDKRTVWRMEIPYGYSLTHGSLVSIKSLAKDGKSISLTVYRNAQGVFLPSITSSEDPIYWRVLKANLQGGADAKQLKYGDSVRLSWSFTDQSSGWRDYYDDYYGRRRFDRPSELKEGEDSLYLKAPFPRFEELGSPQGMSLVMSPASNTNPILQTLMVRDPNKPSGFEEVAYNLFDISFRMDFVGRNGNGEVFDYMNVPADDDTFNSRVDLAHEWTDQEKQSVLDVGSRVVNHVGNTYVKQFDNVVNAVSSGSPGTIAKELFKGAMMVNPIGAITKIFGLW</sequence>
<dbReference type="Pfam" id="PF22693">
    <property type="entry name" value="MACPF_1"/>
    <property type="match status" value="1"/>
</dbReference>
<evidence type="ECO:0000259" key="2">
    <source>
        <dbReference type="Pfam" id="PF22693"/>
    </source>
</evidence>
<gene>
    <name evidence="3" type="ORF">CSOL1703_00017647</name>
</gene>
<proteinExistence type="predicted"/>
<name>A0A9N9ZHN5_9HYPO</name>
<comment type="caution">
    <text evidence="3">The sequence shown here is derived from an EMBL/GenBank/DDBJ whole genome shotgun (WGS) entry which is preliminary data.</text>
</comment>
<dbReference type="InterPro" id="IPR054586">
    <property type="entry name" value="MACPF_1_fungal"/>
</dbReference>
<keyword evidence="4" id="KW-1185">Reference proteome</keyword>
<dbReference type="Proteomes" id="UP000775872">
    <property type="component" value="Unassembled WGS sequence"/>
</dbReference>
<feature type="region of interest" description="Disordered" evidence="1">
    <location>
        <begin position="1"/>
        <end position="112"/>
    </location>
</feature>
<evidence type="ECO:0000313" key="3">
    <source>
        <dbReference type="EMBL" id="CAH0055543.1"/>
    </source>
</evidence>
<accession>A0A9N9ZHN5</accession>
<feature type="compositionally biased region" description="Polar residues" evidence="1">
    <location>
        <begin position="86"/>
        <end position="95"/>
    </location>
</feature>
<feature type="region of interest" description="Disordered" evidence="1">
    <location>
        <begin position="449"/>
        <end position="497"/>
    </location>
</feature>